<gene>
    <name evidence="2" type="ORF">ACJMK2_038872</name>
</gene>
<comment type="caution">
    <text evidence="2">The sequence shown here is derived from an EMBL/GenBank/DDBJ whole genome shotgun (WGS) entry which is preliminary data.</text>
</comment>
<evidence type="ECO:0000313" key="2">
    <source>
        <dbReference type="EMBL" id="KAL3870835.1"/>
    </source>
</evidence>
<evidence type="ECO:0000313" key="3">
    <source>
        <dbReference type="Proteomes" id="UP001634394"/>
    </source>
</evidence>
<evidence type="ECO:0000256" key="1">
    <source>
        <dbReference type="SAM" id="SignalP"/>
    </source>
</evidence>
<keyword evidence="1" id="KW-0732">Signal</keyword>
<sequence length="111" mass="12333">MKFFIVLLALAGLAFAQDLSVKMGDMSAETQRVTLDDLKYTLHNITPSFKRRLDSLLSLLGMSLNDMEQILDNPPDEIKQMFGGDGMSISDLQSQVGNLPGPIRQMIESEE</sequence>
<name>A0ABD3WE54_SINWO</name>
<dbReference type="EMBL" id="JBJQND010000007">
    <property type="protein sequence ID" value="KAL3870835.1"/>
    <property type="molecule type" value="Genomic_DNA"/>
</dbReference>
<protein>
    <submittedName>
        <fullName evidence="2">Uncharacterized protein</fullName>
    </submittedName>
</protein>
<organism evidence="2 3">
    <name type="scientific">Sinanodonta woodiana</name>
    <name type="common">Chinese pond mussel</name>
    <name type="synonym">Anodonta woodiana</name>
    <dbReference type="NCBI Taxonomy" id="1069815"/>
    <lineage>
        <taxon>Eukaryota</taxon>
        <taxon>Metazoa</taxon>
        <taxon>Spiralia</taxon>
        <taxon>Lophotrochozoa</taxon>
        <taxon>Mollusca</taxon>
        <taxon>Bivalvia</taxon>
        <taxon>Autobranchia</taxon>
        <taxon>Heteroconchia</taxon>
        <taxon>Palaeoheterodonta</taxon>
        <taxon>Unionida</taxon>
        <taxon>Unionoidea</taxon>
        <taxon>Unionidae</taxon>
        <taxon>Unioninae</taxon>
        <taxon>Sinanodonta</taxon>
    </lineage>
</organism>
<proteinExistence type="predicted"/>
<accession>A0ABD3WE54</accession>
<feature type="chain" id="PRO_5044834916" evidence="1">
    <location>
        <begin position="17"/>
        <end position="111"/>
    </location>
</feature>
<dbReference type="AlphaFoldDB" id="A0ABD3WE54"/>
<dbReference type="Proteomes" id="UP001634394">
    <property type="component" value="Unassembled WGS sequence"/>
</dbReference>
<feature type="signal peptide" evidence="1">
    <location>
        <begin position="1"/>
        <end position="16"/>
    </location>
</feature>
<keyword evidence="3" id="KW-1185">Reference proteome</keyword>
<reference evidence="2 3" key="1">
    <citation type="submission" date="2024-11" db="EMBL/GenBank/DDBJ databases">
        <title>Chromosome-level genome assembly of the freshwater bivalve Anodonta woodiana.</title>
        <authorList>
            <person name="Chen X."/>
        </authorList>
    </citation>
    <scope>NUCLEOTIDE SEQUENCE [LARGE SCALE GENOMIC DNA]</scope>
    <source>
        <strain evidence="2">MN2024</strain>
        <tissue evidence="2">Gills</tissue>
    </source>
</reference>